<feature type="region of interest" description="Disordered" evidence="1">
    <location>
        <begin position="438"/>
        <end position="473"/>
    </location>
</feature>
<feature type="region of interest" description="Disordered" evidence="1">
    <location>
        <begin position="1"/>
        <end position="42"/>
    </location>
</feature>
<dbReference type="Pfam" id="PF20415">
    <property type="entry name" value="DUF6699"/>
    <property type="match status" value="1"/>
</dbReference>
<dbReference type="InterPro" id="IPR046522">
    <property type="entry name" value="DUF6699"/>
</dbReference>
<dbReference type="STRING" id="765257.A0A0C9ZHV0"/>
<organism evidence="3 4">
    <name type="scientific">Pisolithus microcarpus 441</name>
    <dbReference type="NCBI Taxonomy" id="765257"/>
    <lineage>
        <taxon>Eukaryota</taxon>
        <taxon>Fungi</taxon>
        <taxon>Dikarya</taxon>
        <taxon>Basidiomycota</taxon>
        <taxon>Agaricomycotina</taxon>
        <taxon>Agaricomycetes</taxon>
        <taxon>Agaricomycetidae</taxon>
        <taxon>Boletales</taxon>
        <taxon>Sclerodermatineae</taxon>
        <taxon>Pisolithaceae</taxon>
        <taxon>Pisolithus</taxon>
    </lineage>
</organism>
<name>A0A0C9ZHV0_9AGAM</name>
<reference evidence="4" key="2">
    <citation type="submission" date="2015-01" db="EMBL/GenBank/DDBJ databases">
        <title>Evolutionary Origins and Diversification of the Mycorrhizal Mutualists.</title>
        <authorList>
            <consortium name="DOE Joint Genome Institute"/>
            <consortium name="Mycorrhizal Genomics Consortium"/>
            <person name="Kohler A."/>
            <person name="Kuo A."/>
            <person name="Nagy L.G."/>
            <person name="Floudas D."/>
            <person name="Copeland A."/>
            <person name="Barry K.W."/>
            <person name="Cichocki N."/>
            <person name="Veneault-Fourrey C."/>
            <person name="LaButti K."/>
            <person name="Lindquist E.A."/>
            <person name="Lipzen A."/>
            <person name="Lundell T."/>
            <person name="Morin E."/>
            <person name="Murat C."/>
            <person name="Riley R."/>
            <person name="Ohm R."/>
            <person name="Sun H."/>
            <person name="Tunlid A."/>
            <person name="Henrissat B."/>
            <person name="Grigoriev I.V."/>
            <person name="Hibbett D.S."/>
            <person name="Martin F."/>
        </authorList>
    </citation>
    <scope>NUCLEOTIDE SEQUENCE [LARGE SCALE GENOMIC DNA]</scope>
    <source>
        <strain evidence="4">441</strain>
    </source>
</reference>
<proteinExistence type="predicted"/>
<dbReference type="Proteomes" id="UP000054018">
    <property type="component" value="Unassembled WGS sequence"/>
</dbReference>
<evidence type="ECO:0000256" key="1">
    <source>
        <dbReference type="SAM" id="MobiDB-lite"/>
    </source>
</evidence>
<feature type="compositionally biased region" description="Pro residues" evidence="1">
    <location>
        <begin position="197"/>
        <end position="211"/>
    </location>
</feature>
<feature type="region of interest" description="Disordered" evidence="1">
    <location>
        <begin position="196"/>
        <end position="215"/>
    </location>
</feature>
<keyword evidence="4" id="KW-1185">Reference proteome</keyword>
<accession>A0A0C9ZHV0</accession>
<evidence type="ECO:0000313" key="3">
    <source>
        <dbReference type="EMBL" id="KIK19558.1"/>
    </source>
</evidence>
<dbReference type="OrthoDB" id="3352225at2759"/>
<feature type="compositionally biased region" description="Polar residues" evidence="1">
    <location>
        <begin position="447"/>
        <end position="459"/>
    </location>
</feature>
<feature type="domain" description="DUF6699" evidence="2">
    <location>
        <begin position="272"/>
        <end position="405"/>
    </location>
</feature>
<dbReference type="HOGENOM" id="CLU_034121_0_0_1"/>
<gene>
    <name evidence="3" type="ORF">PISMIDRAFT_107324</name>
</gene>
<sequence>MLYDTPDGGPFIPPLPSPEGAIPPPVPPTNHQETAPSGWVHQPRTPSHYPYYPPGLPNITPFIPSAPSLHNTPVMPPPAEAPGSYYPPPVTLPNVYGPLGGPPAGVPADMTGYPNVAATAWVPPAAVPPPPQAWPPQHPPPSAYATFQQPLPNGPPGWGLPAAYHTPATAAWGMQMLPPTMTPYAYPAATPWMGPANAPPPPPPPPPPPCAPATDTARANIRWTTRVDHMDPFAEGPHYGPVLEPFLARVVGAIIKINPLLAPPGDSLDDYLRWNMLFHTSNCYRTTDSRRSWMKGRKAPATYPRLTYIRIVSRSFPWMIQIVARDKAIGVTCGEILDGISGYMYGDVAKKEYENVSRSLKRQIFTAYQHNRSTDPNVPGGRLGEALKRLDWLGRDTQFGGLVVNDEFIKEHCGDVLPATFELKCLPSYPLTQRELHEQQLRQQAARSRNGSQSRSPAHSGSGRSSRLSEERD</sequence>
<feature type="compositionally biased region" description="Pro residues" evidence="1">
    <location>
        <begin position="11"/>
        <end position="28"/>
    </location>
</feature>
<dbReference type="EMBL" id="KN833782">
    <property type="protein sequence ID" value="KIK19558.1"/>
    <property type="molecule type" value="Genomic_DNA"/>
</dbReference>
<dbReference type="SUPFAM" id="SSF101447">
    <property type="entry name" value="Formin homology 2 domain (FH2 domain)"/>
    <property type="match status" value="1"/>
</dbReference>
<protein>
    <recommendedName>
        <fullName evidence="2">DUF6699 domain-containing protein</fullName>
    </recommendedName>
</protein>
<dbReference type="AlphaFoldDB" id="A0A0C9ZHV0"/>
<evidence type="ECO:0000313" key="4">
    <source>
        <dbReference type="Proteomes" id="UP000054018"/>
    </source>
</evidence>
<reference evidence="3 4" key="1">
    <citation type="submission" date="2014-04" db="EMBL/GenBank/DDBJ databases">
        <authorList>
            <consortium name="DOE Joint Genome Institute"/>
            <person name="Kuo A."/>
            <person name="Kohler A."/>
            <person name="Costa M.D."/>
            <person name="Nagy L.G."/>
            <person name="Floudas D."/>
            <person name="Copeland A."/>
            <person name="Barry K.W."/>
            <person name="Cichocki N."/>
            <person name="Veneault-Fourrey C."/>
            <person name="LaButti K."/>
            <person name="Lindquist E.A."/>
            <person name="Lipzen A."/>
            <person name="Lundell T."/>
            <person name="Morin E."/>
            <person name="Murat C."/>
            <person name="Sun H."/>
            <person name="Tunlid A."/>
            <person name="Henrissat B."/>
            <person name="Grigoriev I.V."/>
            <person name="Hibbett D.S."/>
            <person name="Martin F."/>
            <person name="Nordberg H.P."/>
            <person name="Cantor M.N."/>
            <person name="Hua S.X."/>
        </authorList>
    </citation>
    <scope>NUCLEOTIDE SEQUENCE [LARGE SCALE GENOMIC DNA]</scope>
    <source>
        <strain evidence="3 4">441</strain>
    </source>
</reference>
<evidence type="ECO:0000259" key="2">
    <source>
        <dbReference type="Pfam" id="PF20415"/>
    </source>
</evidence>